<evidence type="ECO:0000313" key="3">
    <source>
        <dbReference type="Proteomes" id="UP000032210"/>
    </source>
</evidence>
<evidence type="ECO:0008006" key="4">
    <source>
        <dbReference type="Google" id="ProtNLM"/>
    </source>
</evidence>
<name>A0A0D0TJS4_PSEFL</name>
<dbReference type="PATRIC" id="fig|294.125.peg.2278"/>
<gene>
    <name evidence="2" type="ORF">PFLU3_22250</name>
</gene>
<proteinExistence type="predicted"/>
<accession>A0A0D0TJS4</accession>
<dbReference type="EMBL" id="JXCQ01000014">
    <property type="protein sequence ID" value="KIR22344.1"/>
    <property type="molecule type" value="Genomic_DNA"/>
</dbReference>
<comment type="caution">
    <text evidence="2">The sequence shown here is derived from an EMBL/GenBank/DDBJ whole genome shotgun (WGS) entry which is preliminary data.</text>
</comment>
<reference evidence="2 3" key="1">
    <citation type="submission" date="2015-01" db="EMBL/GenBank/DDBJ databases">
        <title>Genome sequence of the beneficial rhizobacterium Pseudomonas fluorescens 2-79.</title>
        <authorList>
            <person name="Thuermer A."/>
            <person name="Daniel R."/>
        </authorList>
    </citation>
    <scope>NUCLEOTIDE SEQUENCE [LARGE SCALE GENOMIC DNA]</scope>
    <source>
        <strain evidence="2 3">2-79</strain>
    </source>
</reference>
<dbReference type="PROSITE" id="PS51257">
    <property type="entry name" value="PROKAR_LIPOPROTEIN"/>
    <property type="match status" value="1"/>
</dbReference>
<dbReference type="Proteomes" id="UP000032210">
    <property type="component" value="Unassembled WGS sequence"/>
</dbReference>
<protein>
    <recommendedName>
        <fullName evidence="4">Lipoprotein</fullName>
    </recommendedName>
</protein>
<evidence type="ECO:0000256" key="1">
    <source>
        <dbReference type="SAM" id="MobiDB-lite"/>
    </source>
</evidence>
<sequence>MWRYALMLCAVVWLAGCQTTHQDLLAKGYPPAFADGFDDGCSSGRQAAGVITGEFRKNVPRYLKEKHYAEGWEDGFRQCKAMRESEELRDYQDNRNNDREHEWQQEKDRDAAKAYRSQ</sequence>
<feature type="region of interest" description="Disordered" evidence="1">
    <location>
        <begin position="87"/>
        <end position="118"/>
    </location>
</feature>
<evidence type="ECO:0000313" key="2">
    <source>
        <dbReference type="EMBL" id="KIR22344.1"/>
    </source>
</evidence>
<dbReference type="AlphaFoldDB" id="A0A0D0TJS4"/>
<dbReference type="RefSeq" id="WP_005791596.1">
    <property type="nucleotide sequence ID" value="NZ_JXCQ01000014.1"/>
</dbReference>
<dbReference type="GeneID" id="61832995"/>
<organism evidence="2 3">
    <name type="scientific">Pseudomonas fluorescens</name>
    <dbReference type="NCBI Taxonomy" id="294"/>
    <lineage>
        <taxon>Bacteria</taxon>
        <taxon>Pseudomonadati</taxon>
        <taxon>Pseudomonadota</taxon>
        <taxon>Gammaproteobacteria</taxon>
        <taxon>Pseudomonadales</taxon>
        <taxon>Pseudomonadaceae</taxon>
        <taxon>Pseudomonas</taxon>
    </lineage>
</organism>